<evidence type="ECO:0000313" key="5">
    <source>
        <dbReference type="Proteomes" id="UP000092716"/>
    </source>
</evidence>
<dbReference type="OrthoDB" id="6133115at2759"/>
<dbReference type="KEGG" id="pcot:PCOAH_00021020"/>
<evidence type="ECO:0000256" key="1">
    <source>
        <dbReference type="SAM" id="MobiDB-lite"/>
    </source>
</evidence>
<feature type="domain" description="Schizont-infected cell agglutination extracellular beta" evidence="3">
    <location>
        <begin position="34"/>
        <end position="204"/>
    </location>
</feature>
<dbReference type="Proteomes" id="UP000092716">
    <property type="component" value="Chromosome 8"/>
</dbReference>
<proteinExistence type="predicted"/>
<feature type="domain" description="Schizont-infected cell agglutination extracellular beta" evidence="3">
    <location>
        <begin position="493"/>
        <end position="672"/>
    </location>
</feature>
<keyword evidence="5" id="KW-1185">Reference proteome</keyword>
<dbReference type="Pfam" id="PF12878">
    <property type="entry name" value="SICA_beta"/>
    <property type="match status" value="3"/>
</dbReference>
<dbReference type="EMBL" id="CP016246">
    <property type="protein sequence ID" value="ANQ07905.1"/>
    <property type="molecule type" value="Genomic_DNA"/>
</dbReference>
<dbReference type="VEuPathDB" id="PlasmoDB:PCOAH_00021020"/>
<dbReference type="GeneID" id="30908828"/>
<feature type="region of interest" description="Disordered" evidence="1">
    <location>
        <begin position="787"/>
        <end position="833"/>
    </location>
</feature>
<reference evidence="5" key="1">
    <citation type="submission" date="2016-06" db="EMBL/GenBank/DDBJ databases">
        <title>First high quality genome sequence of Plasmodium coatneyi using continuous long reads from single molecule, real-time sequencing.</title>
        <authorList>
            <person name="Chien J.-T."/>
            <person name="Pakala S.B."/>
            <person name="Geraldo J.A."/>
            <person name="Lapp S.A."/>
            <person name="Barnwell J.W."/>
            <person name="Kissinger J.C."/>
            <person name="Galinski M.R."/>
            <person name="Humphrey J.C."/>
        </authorList>
    </citation>
    <scope>NUCLEOTIDE SEQUENCE [LARGE SCALE GENOMIC DNA]</scope>
    <source>
        <strain evidence="5">Hackeri</strain>
    </source>
</reference>
<evidence type="ECO:0000256" key="2">
    <source>
        <dbReference type="SAM" id="Phobius"/>
    </source>
</evidence>
<keyword evidence="2" id="KW-0812">Transmembrane</keyword>
<name>A0A1B1DZ80_9APIC</name>
<feature type="compositionally biased region" description="Polar residues" evidence="1">
    <location>
        <begin position="812"/>
        <end position="833"/>
    </location>
</feature>
<protein>
    <submittedName>
        <fullName evidence="4">SICA antigen</fullName>
    </submittedName>
</protein>
<dbReference type="InterPro" id="IPR024285">
    <property type="entry name" value="SICA_extracell_b"/>
</dbReference>
<keyword evidence="2" id="KW-0472">Membrane</keyword>
<gene>
    <name evidence="4" type="ORF">PCOAH_00021020</name>
</gene>
<dbReference type="AlphaFoldDB" id="A0A1B1DZ80"/>
<feature type="domain" description="Schizont-infected cell agglutination extracellular beta" evidence="3">
    <location>
        <begin position="263"/>
        <end position="435"/>
    </location>
</feature>
<feature type="transmembrane region" description="Helical" evidence="2">
    <location>
        <begin position="7"/>
        <end position="24"/>
    </location>
</feature>
<organism evidence="4 5">
    <name type="scientific">Plasmodium coatneyi</name>
    <dbReference type="NCBI Taxonomy" id="208452"/>
    <lineage>
        <taxon>Eukaryota</taxon>
        <taxon>Sar</taxon>
        <taxon>Alveolata</taxon>
        <taxon>Apicomplexa</taxon>
        <taxon>Aconoidasida</taxon>
        <taxon>Haemosporida</taxon>
        <taxon>Plasmodiidae</taxon>
        <taxon>Plasmodium</taxon>
    </lineage>
</organism>
<feature type="region of interest" description="Disordered" evidence="1">
    <location>
        <begin position="711"/>
        <end position="772"/>
    </location>
</feature>
<keyword evidence="2" id="KW-1133">Transmembrane helix</keyword>
<dbReference type="RefSeq" id="XP_019914600.1">
    <property type="nucleotide sequence ID" value="XM_020058909.1"/>
</dbReference>
<sequence>MKEEKKGMNLPLLIHVFIFVFLLIDKECKDESGLCERANCVTKKWFQNRIGQSRNKQNWCTFWNPDVQGRLNELSKAMTNADTGEEGICKNIMQGGKEGTQHAEANRKACEYIVKGLKHIYEIQPHGDWQGEKDAAKKNKDNQIFDQTMGCLFLNAYADKLITAGTSCGITENIIGEAFNKGNAKKVTWCKSKRDSDCVDCTRQIGLTCTLNVSEDLLDTEKSEKCKEDKDNIERKVEKMLTSDTKIQRTLNSMCRDCSSKNKLCDRLECIAHNWFEDRIGATEGKRDWCTFWNPDAINRLKEISEKMMTVSEDISSLCENTVGKNVRLNAAGKKACQYIFAGLKGIYGMEENKTKENKKEARNNRLTEQTMYCLFLNEYSDMLIKKTAGHACPVTEEDIKKMFEEGNKQIDKWCQEGEGNCVECKREKDYKNCKLDVDTSLRNENEKCYKNKDNIEKEVEKMFTEGEKDKTNRPQIEKALTAINTINKDIPLCNRVKCIYYRWGENRKVNGGYQFWDMFWEPDVKNRLKEISEKIAAAKDATIDPLCESTGEKNTPLREEQKKACTYIVKGLEHIYKIEKGNVTQQDLVRKSQDEAQREKEDNLIFHRTFSCILLNIFADELEQKNNCITEPTIKNAFDAGNKKMGEWCVDKVNGNCVKCYRIADYKTCKIKDTDTNTIEYRMKEMLDPTKNRDPKVQGALSALSNLCQPSQQAAKPAATKPGSAKAAPPDGRSETSQGKSLQGVDDPLAFPPEDDGDDVDHTKSYLDEEEDYWQAKNKGTTHISIATITTVNPADPKITDTVKGPKGKNPNGQNDPASVTVSGDPGNNTQK</sequence>
<accession>A0A1B1DZ80</accession>
<evidence type="ECO:0000313" key="4">
    <source>
        <dbReference type="EMBL" id="ANQ07905.1"/>
    </source>
</evidence>
<evidence type="ECO:0000259" key="3">
    <source>
        <dbReference type="Pfam" id="PF12878"/>
    </source>
</evidence>